<evidence type="ECO:0000256" key="2">
    <source>
        <dbReference type="ARBA" id="ARBA00023026"/>
    </source>
</evidence>
<dbReference type="InterPro" id="IPR017850">
    <property type="entry name" value="Alkaline_phosphatase_core_sf"/>
</dbReference>
<proteinExistence type="predicted"/>
<dbReference type="GO" id="GO:0016788">
    <property type="term" value="F:hydrolase activity, acting on ester bonds"/>
    <property type="evidence" value="ECO:0007669"/>
    <property type="project" value="InterPro"/>
</dbReference>
<dbReference type="SUPFAM" id="SSF53649">
    <property type="entry name" value="Alkaline phosphatase-like"/>
    <property type="match status" value="1"/>
</dbReference>
<dbReference type="EMBL" id="CP042430">
    <property type="protein sequence ID" value="QEC47928.1"/>
    <property type="molecule type" value="Genomic_DNA"/>
</dbReference>
<dbReference type="Proteomes" id="UP000321805">
    <property type="component" value="Chromosome"/>
</dbReference>
<evidence type="ECO:0000313" key="3">
    <source>
        <dbReference type="EMBL" id="QEC47928.1"/>
    </source>
</evidence>
<keyword evidence="1" id="KW-0378">Hydrolase</keyword>
<dbReference type="PANTHER" id="PTHR31956:SF8">
    <property type="entry name" value="ACID PHOSPHATASE PHOA (AFU_ORTHOLOGUE AFUA_1G03570)"/>
    <property type="match status" value="1"/>
</dbReference>
<protein>
    <submittedName>
        <fullName evidence="3">Acid phosphatase</fullName>
    </submittedName>
</protein>
<dbReference type="InterPro" id="IPR007312">
    <property type="entry name" value="Phosphoesterase"/>
</dbReference>
<dbReference type="GO" id="GO:0009395">
    <property type="term" value="P:phospholipid catabolic process"/>
    <property type="evidence" value="ECO:0007669"/>
    <property type="project" value="TreeGrafter"/>
</dbReference>
<name>A0A5B8U504_9ACTN</name>
<dbReference type="OrthoDB" id="345880at2"/>
<organism evidence="3 4">
    <name type="scientific">Baekduia soli</name>
    <dbReference type="NCBI Taxonomy" id="496014"/>
    <lineage>
        <taxon>Bacteria</taxon>
        <taxon>Bacillati</taxon>
        <taxon>Actinomycetota</taxon>
        <taxon>Thermoleophilia</taxon>
        <taxon>Solirubrobacterales</taxon>
        <taxon>Baekduiaceae</taxon>
        <taxon>Baekduia</taxon>
    </lineage>
</organism>
<dbReference type="PANTHER" id="PTHR31956">
    <property type="entry name" value="NON-SPECIFIC PHOSPHOLIPASE C4-RELATED"/>
    <property type="match status" value="1"/>
</dbReference>
<accession>A0A5B8U504</accession>
<keyword evidence="2" id="KW-0843">Virulence</keyword>
<dbReference type="Gene3D" id="3.40.720.10">
    <property type="entry name" value="Alkaline Phosphatase, subunit A"/>
    <property type="match status" value="1"/>
</dbReference>
<dbReference type="AlphaFoldDB" id="A0A5B8U504"/>
<evidence type="ECO:0000256" key="1">
    <source>
        <dbReference type="ARBA" id="ARBA00022801"/>
    </source>
</evidence>
<sequence length="353" mass="36856">MARTFAVAAGGHLRLRWRLSVATARRLRAGSYALVARAGRRRSALDGAPHTTRLRIFGVRPPLPAKPAPVAPVPAVPAPAPVPPAVSMGHPSSAAPCGQTTGAPAWQHVVWVIMENTGYSGIIGASAAPYLNGLAARCGLATQYFAITHPSLPNYIAMTSGSPQGIHDDADPSAHPLAAPSIFSQLGTDWRSLQESMPVTCGGTSKGSYAPKHNPAAYYTNVAAACATQDVPLADPPDLSARFTFVTPNLCHDMHDCSVAQGDAWLAGWMPKVLDSPQYQSGTTAVFVTWDEDNGSQGNRVATLVLAPSTQPGTTSATTFSHYSLLRTTEEMLGLPPLAGAATAVSMRAAFGL</sequence>
<dbReference type="Pfam" id="PF04185">
    <property type="entry name" value="Phosphoesterase"/>
    <property type="match status" value="1"/>
</dbReference>
<dbReference type="RefSeq" id="WP_146918937.1">
    <property type="nucleotide sequence ID" value="NZ_CP042430.1"/>
</dbReference>
<gene>
    <name evidence="3" type="ORF">FSW04_10335</name>
</gene>
<keyword evidence="4" id="KW-1185">Reference proteome</keyword>
<dbReference type="KEGG" id="bsol:FSW04_10335"/>
<evidence type="ECO:0000313" key="4">
    <source>
        <dbReference type="Proteomes" id="UP000321805"/>
    </source>
</evidence>
<reference evidence="3 4" key="1">
    <citation type="journal article" date="2018" name="J. Microbiol.">
        <title>Baekduia soli gen. nov., sp. nov., a novel bacterium isolated from the soil of Baekdu Mountain and proposal of a novel family name, Baekduiaceae fam. nov.</title>
        <authorList>
            <person name="An D.S."/>
            <person name="Siddiqi M.Z."/>
            <person name="Kim K.H."/>
            <person name="Yu H.S."/>
            <person name="Im W.T."/>
        </authorList>
    </citation>
    <scope>NUCLEOTIDE SEQUENCE [LARGE SCALE GENOMIC DNA]</scope>
    <source>
        <strain evidence="3 4">BR7-21</strain>
    </source>
</reference>